<accession>G8F3Q2</accession>
<dbReference type="eggNOG" id="ENOG502RXHF">
    <property type="taxonomic scope" value="Eukaryota"/>
</dbReference>
<evidence type="ECO:0000313" key="3">
    <source>
        <dbReference type="Proteomes" id="UP000009130"/>
    </source>
</evidence>
<feature type="non-terminal residue" evidence="2">
    <location>
        <position position="1"/>
    </location>
</feature>
<dbReference type="Proteomes" id="UP000009130">
    <property type="component" value="Unassembled WGS sequence"/>
</dbReference>
<reference evidence="2 3" key="1">
    <citation type="journal article" date="2011" name="Nat. Biotechnol.">
        <title>Genome sequencing and comparison of two nonhuman primate animal models, the cynomolgus and Chinese rhesus macaques.</title>
        <authorList>
            <person name="Yan G."/>
            <person name="Zhang G."/>
            <person name="Fang X."/>
            <person name="Zhang Y."/>
            <person name="Li C."/>
            <person name="Ling F."/>
            <person name="Cooper D.N."/>
            <person name="Li Q."/>
            <person name="Li Y."/>
            <person name="van Gool A.J."/>
            <person name="Du H."/>
            <person name="Chen J."/>
            <person name="Chen R."/>
            <person name="Zhang P."/>
            <person name="Huang Z."/>
            <person name="Thompson J.R."/>
            <person name="Meng Y."/>
            <person name="Bai Y."/>
            <person name="Wang J."/>
            <person name="Zhuo M."/>
            <person name="Wang T."/>
            <person name="Huang Y."/>
            <person name="Wei L."/>
            <person name="Li J."/>
            <person name="Wang Z."/>
            <person name="Hu H."/>
            <person name="Yang P."/>
            <person name="Le L."/>
            <person name="Stenson P.D."/>
            <person name="Li B."/>
            <person name="Liu X."/>
            <person name="Ball E.V."/>
            <person name="An N."/>
            <person name="Huang Q."/>
            <person name="Zhang Y."/>
            <person name="Fan W."/>
            <person name="Zhang X."/>
            <person name="Li Y."/>
            <person name="Wang W."/>
            <person name="Katze M.G."/>
            <person name="Su B."/>
            <person name="Nielsen R."/>
            <person name="Yang H."/>
            <person name="Wang J."/>
            <person name="Wang X."/>
            <person name="Wang J."/>
        </authorList>
    </citation>
    <scope>NUCLEOTIDE SEQUENCE [LARGE SCALE GENOMIC DNA]</scope>
    <source>
        <strain evidence="2 3">CE-4</strain>
    </source>
</reference>
<protein>
    <submittedName>
        <fullName evidence="2">Uncharacterized protein</fullName>
    </submittedName>
</protein>
<name>G8F3Q2_MACFA</name>
<sequence length="62" mass="7280">TEGEVDVTHDSEPQNVEPEKNESWDWVAWEEFPLLDQLFWSQGHGPLKEDLNHMVGYKGNHF</sequence>
<dbReference type="EMBL" id="JH330508">
    <property type="protein sequence ID" value="EHH61916.1"/>
    <property type="molecule type" value="Genomic_DNA"/>
</dbReference>
<gene>
    <name evidence="2" type="ORF">EGM_20071</name>
</gene>
<evidence type="ECO:0000256" key="1">
    <source>
        <dbReference type="SAM" id="MobiDB-lite"/>
    </source>
</evidence>
<feature type="non-terminal residue" evidence="2">
    <location>
        <position position="62"/>
    </location>
</feature>
<proteinExistence type="predicted"/>
<dbReference type="Gene3D" id="3.90.79.10">
    <property type="entry name" value="Nucleoside Triphosphate Pyrophosphohydrolase"/>
    <property type="match status" value="1"/>
</dbReference>
<dbReference type="AlphaFoldDB" id="G8F3Q2"/>
<evidence type="ECO:0000313" key="2">
    <source>
        <dbReference type="EMBL" id="EHH61916.1"/>
    </source>
</evidence>
<organism evidence="3">
    <name type="scientific">Macaca fascicularis</name>
    <name type="common">Crab-eating macaque</name>
    <name type="synonym">Cynomolgus monkey</name>
    <dbReference type="NCBI Taxonomy" id="9541"/>
    <lineage>
        <taxon>Eukaryota</taxon>
        <taxon>Metazoa</taxon>
        <taxon>Chordata</taxon>
        <taxon>Craniata</taxon>
        <taxon>Vertebrata</taxon>
        <taxon>Euteleostomi</taxon>
        <taxon>Mammalia</taxon>
        <taxon>Eutheria</taxon>
        <taxon>Euarchontoglires</taxon>
        <taxon>Primates</taxon>
        <taxon>Haplorrhini</taxon>
        <taxon>Catarrhini</taxon>
        <taxon>Cercopithecidae</taxon>
        <taxon>Cercopithecinae</taxon>
        <taxon>Macaca</taxon>
    </lineage>
</organism>
<feature type="region of interest" description="Disordered" evidence="1">
    <location>
        <begin position="1"/>
        <end position="22"/>
    </location>
</feature>